<keyword evidence="4" id="KW-1185">Reference proteome</keyword>
<organism evidence="3 4">
    <name type="scientific">Mizuhopecten yessoensis</name>
    <name type="common">Japanese scallop</name>
    <name type="synonym">Patinopecten yessoensis</name>
    <dbReference type="NCBI Taxonomy" id="6573"/>
    <lineage>
        <taxon>Eukaryota</taxon>
        <taxon>Metazoa</taxon>
        <taxon>Spiralia</taxon>
        <taxon>Lophotrochozoa</taxon>
        <taxon>Mollusca</taxon>
        <taxon>Bivalvia</taxon>
        <taxon>Autobranchia</taxon>
        <taxon>Pteriomorphia</taxon>
        <taxon>Pectinida</taxon>
        <taxon>Pectinoidea</taxon>
        <taxon>Pectinidae</taxon>
        <taxon>Mizuhopecten</taxon>
    </lineage>
</organism>
<reference evidence="3 4" key="1">
    <citation type="journal article" date="2017" name="Nat. Ecol. Evol.">
        <title>Scallop genome provides insights into evolution of bilaterian karyotype and development.</title>
        <authorList>
            <person name="Wang S."/>
            <person name="Zhang J."/>
            <person name="Jiao W."/>
            <person name="Li J."/>
            <person name="Xun X."/>
            <person name="Sun Y."/>
            <person name="Guo X."/>
            <person name="Huan P."/>
            <person name="Dong B."/>
            <person name="Zhang L."/>
            <person name="Hu X."/>
            <person name="Sun X."/>
            <person name="Wang J."/>
            <person name="Zhao C."/>
            <person name="Wang Y."/>
            <person name="Wang D."/>
            <person name="Huang X."/>
            <person name="Wang R."/>
            <person name="Lv J."/>
            <person name="Li Y."/>
            <person name="Zhang Z."/>
            <person name="Liu B."/>
            <person name="Lu W."/>
            <person name="Hui Y."/>
            <person name="Liang J."/>
            <person name="Zhou Z."/>
            <person name="Hou R."/>
            <person name="Li X."/>
            <person name="Liu Y."/>
            <person name="Li H."/>
            <person name="Ning X."/>
            <person name="Lin Y."/>
            <person name="Zhao L."/>
            <person name="Xing Q."/>
            <person name="Dou J."/>
            <person name="Li Y."/>
            <person name="Mao J."/>
            <person name="Guo H."/>
            <person name="Dou H."/>
            <person name="Li T."/>
            <person name="Mu C."/>
            <person name="Jiang W."/>
            <person name="Fu Q."/>
            <person name="Fu X."/>
            <person name="Miao Y."/>
            <person name="Liu J."/>
            <person name="Yu Q."/>
            <person name="Li R."/>
            <person name="Liao H."/>
            <person name="Li X."/>
            <person name="Kong Y."/>
            <person name="Jiang Z."/>
            <person name="Chourrout D."/>
            <person name="Li R."/>
            <person name="Bao Z."/>
        </authorList>
    </citation>
    <scope>NUCLEOTIDE SEQUENCE [LARGE SCALE GENOMIC DNA]</scope>
    <source>
        <strain evidence="3 4">PY_sf001</strain>
    </source>
</reference>
<evidence type="ECO:0000313" key="3">
    <source>
        <dbReference type="EMBL" id="OWF43407.1"/>
    </source>
</evidence>
<accession>A0A210Q3T9</accession>
<feature type="chain" id="PRO_5013256314" evidence="2">
    <location>
        <begin position="20"/>
        <end position="219"/>
    </location>
</feature>
<dbReference type="OrthoDB" id="6052393at2759"/>
<gene>
    <name evidence="3" type="ORF">KP79_PYT21800</name>
</gene>
<feature type="transmembrane region" description="Helical" evidence="1">
    <location>
        <begin position="183"/>
        <end position="207"/>
    </location>
</feature>
<dbReference type="EMBL" id="NEDP02005113">
    <property type="protein sequence ID" value="OWF43407.1"/>
    <property type="molecule type" value="Genomic_DNA"/>
</dbReference>
<dbReference type="Proteomes" id="UP000242188">
    <property type="component" value="Unassembled WGS sequence"/>
</dbReference>
<evidence type="ECO:0000256" key="2">
    <source>
        <dbReference type="SAM" id="SignalP"/>
    </source>
</evidence>
<sequence length="219" mass="23994">MNTALFVCLASVLLSVVRCEKSVIEAPMDSGAASTQCGEVELGFAQEAHLSSSGKAPKGFYSLLISAVGDAPSDCKFRHLCVDVVDSRMEFCYAKVHISGKRFEKEDTRAEMGCGKTIPEEWCTNSQFLEVSVIEKASYTGTSGYGFNITVSSKCKDSDVDKEELVDDFVPIDLEEAVNQARIIGVIVAVCLACIFLVTLTLTYFWYRNKKDTGFRQAS</sequence>
<dbReference type="AlphaFoldDB" id="A0A210Q3T9"/>
<keyword evidence="2" id="KW-0732">Signal</keyword>
<protein>
    <submittedName>
        <fullName evidence="3">Uncharacterized protein</fullName>
    </submittedName>
</protein>
<comment type="caution">
    <text evidence="3">The sequence shown here is derived from an EMBL/GenBank/DDBJ whole genome shotgun (WGS) entry which is preliminary data.</text>
</comment>
<evidence type="ECO:0000256" key="1">
    <source>
        <dbReference type="SAM" id="Phobius"/>
    </source>
</evidence>
<keyword evidence="1" id="KW-0472">Membrane</keyword>
<name>A0A210Q3T9_MIZYE</name>
<feature type="signal peptide" evidence="2">
    <location>
        <begin position="1"/>
        <end position="19"/>
    </location>
</feature>
<evidence type="ECO:0000313" key="4">
    <source>
        <dbReference type="Proteomes" id="UP000242188"/>
    </source>
</evidence>
<keyword evidence="1" id="KW-0812">Transmembrane</keyword>
<keyword evidence="1" id="KW-1133">Transmembrane helix</keyword>
<proteinExistence type="predicted"/>